<gene>
    <name evidence="7" type="ORF">J5W02_14445</name>
</gene>
<keyword evidence="1 7" id="KW-0808">Transferase</keyword>
<dbReference type="EC" id="2.7.6.2" evidence="5"/>
<keyword evidence="3" id="KW-0418">Kinase</keyword>
<keyword evidence="8" id="KW-1185">Reference proteome</keyword>
<dbReference type="InterPro" id="IPR036371">
    <property type="entry name" value="TPK_B1-bd_sf"/>
</dbReference>
<organism evidence="7 8">
    <name type="scientific">Caproiciproducens faecalis</name>
    <dbReference type="NCBI Taxonomy" id="2820301"/>
    <lineage>
        <taxon>Bacteria</taxon>
        <taxon>Bacillati</taxon>
        <taxon>Bacillota</taxon>
        <taxon>Clostridia</taxon>
        <taxon>Eubacteriales</taxon>
        <taxon>Acutalibacteraceae</taxon>
        <taxon>Caproiciproducens</taxon>
    </lineage>
</organism>
<dbReference type="Proteomes" id="UP000719942">
    <property type="component" value="Unassembled WGS sequence"/>
</dbReference>
<protein>
    <recommendedName>
        <fullName evidence="5">Thiamine diphosphokinase</fullName>
        <ecNumber evidence="5">2.7.6.2</ecNumber>
    </recommendedName>
</protein>
<evidence type="ECO:0000313" key="7">
    <source>
        <dbReference type="EMBL" id="MBW7574010.1"/>
    </source>
</evidence>
<dbReference type="CDD" id="cd07995">
    <property type="entry name" value="TPK"/>
    <property type="match status" value="1"/>
</dbReference>
<dbReference type="PANTHER" id="PTHR41299">
    <property type="entry name" value="THIAMINE PYROPHOSPHOKINASE"/>
    <property type="match status" value="1"/>
</dbReference>
<dbReference type="GO" id="GO:0004788">
    <property type="term" value="F:thiamine diphosphokinase activity"/>
    <property type="evidence" value="ECO:0007669"/>
    <property type="project" value="UniProtKB-EC"/>
</dbReference>
<sequence>MKKCVIIGSAPCEYGCVLEEIDQDDSFIICADGGLDVALEHHLTPNLLIGDFDSVKNELPYGLEAIRLHREKDDTDMMAAIKEAIKRGYRDFTLFGALGGRIDHSYSNFCSLQYLTSQGCKGVIVDKDCKVFLLSGGKLTLSGLKGRTISVFPFGVGFCTVSYEGMKYPLREASISSGNPIGVSNVIMEEQAQIFVHSGNALIFLLS</sequence>
<dbReference type="Gene3D" id="3.40.50.10240">
    <property type="entry name" value="Thiamin pyrophosphokinase, catalytic domain"/>
    <property type="match status" value="1"/>
</dbReference>
<dbReference type="SUPFAM" id="SSF63999">
    <property type="entry name" value="Thiamin pyrophosphokinase, catalytic domain"/>
    <property type="match status" value="1"/>
</dbReference>
<dbReference type="SMART" id="SM00983">
    <property type="entry name" value="TPK_B1_binding"/>
    <property type="match status" value="1"/>
</dbReference>
<evidence type="ECO:0000259" key="6">
    <source>
        <dbReference type="SMART" id="SM00983"/>
    </source>
</evidence>
<dbReference type="NCBIfam" id="TIGR01378">
    <property type="entry name" value="thi_PPkinase"/>
    <property type="match status" value="1"/>
</dbReference>
<dbReference type="EMBL" id="JAGFNZ010000007">
    <property type="protein sequence ID" value="MBW7574010.1"/>
    <property type="molecule type" value="Genomic_DNA"/>
</dbReference>
<feature type="domain" description="Thiamin pyrophosphokinase thiamin-binding" evidence="6">
    <location>
        <begin position="137"/>
        <end position="202"/>
    </location>
</feature>
<evidence type="ECO:0000256" key="3">
    <source>
        <dbReference type="ARBA" id="ARBA00022777"/>
    </source>
</evidence>
<keyword evidence="2" id="KW-0547">Nucleotide-binding</keyword>
<dbReference type="Pfam" id="PF04263">
    <property type="entry name" value="TPK_catalytic"/>
    <property type="match status" value="1"/>
</dbReference>
<name>A0ABS7DT62_9FIRM</name>
<comment type="caution">
    <text evidence="7">The sequence shown here is derived from an EMBL/GenBank/DDBJ whole genome shotgun (WGS) entry which is preliminary data.</text>
</comment>
<dbReference type="PANTHER" id="PTHR41299:SF1">
    <property type="entry name" value="THIAMINE PYROPHOSPHOKINASE"/>
    <property type="match status" value="1"/>
</dbReference>
<accession>A0ABS7DT62</accession>
<evidence type="ECO:0000256" key="2">
    <source>
        <dbReference type="ARBA" id="ARBA00022741"/>
    </source>
</evidence>
<dbReference type="InterPro" id="IPR036759">
    <property type="entry name" value="TPK_catalytic_sf"/>
</dbReference>
<evidence type="ECO:0000256" key="1">
    <source>
        <dbReference type="ARBA" id="ARBA00022679"/>
    </source>
</evidence>
<dbReference type="RefSeq" id="WP_219966416.1">
    <property type="nucleotide sequence ID" value="NZ_JAGFNZ010000007.1"/>
</dbReference>
<evidence type="ECO:0000313" key="8">
    <source>
        <dbReference type="Proteomes" id="UP000719942"/>
    </source>
</evidence>
<dbReference type="InterPro" id="IPR053149">
    <property type="entry name" value="TPK"/>
</dbReference>
<dbReference type="InterPro" id="IPR007373">
    <property type="entry name" value="Thiamin_PyroPKinase_B1-bd"/>
</dbReference>
<evidence type="ECO:0000256" key="5">
    <source>
        <dbReference type="NCBIfam" id="TIGR01378"/>
    </source>
</evidence>
<reference evidence="7 8" key="1">
    <citation type="submission" date="2021-03" db="EMBL/GenBank/DDBJ databases">
        <title>Caproiciproducens sp. nov. isolated from feces of cow.</title>
        <authorList>
            <person name="Choi J.-Y."/>
        </authorList>
    </citation>
    <scope>NUCLEOTIDE SEQUENCE [LARGE SCALE GENOMIC DNA]</scope>
    <source>
        <strain evidence="7 8">AGMB10547</strain>
    </source>
</reference>
<dbReference type="SUPFAM" id="SSF63862">
    <property type="entry name" value="Thiamin pyrophosphokinase, substrate-binding domain"/>
    <property type="match status" value="1"/>
</dbReference>
<dbReference type="InterPro" id="IPR007371">
    <property type="entry name" value="TPK_catalytic"/>
</dbReference>
<evidence type="ECO:0000256" key="4">
    <source>
        <dbReference type="ARBA" id="ARBA00022840"/>
    </source>
</evidence>
<keyword evidence="4" id="KW-0067">ATP-binding</keyword>
<proteinExistence type="predicted"/>
<dbReference type="Pfam" id="PF04265">
    <property type="entry name" value="TPK_B1_binding"/>
    <property type="match status" value="1"/>
</dbReference>
<dbReference type="InterPro" id="IPR006282">
    <property type="entry name" value="Thi_PPkinase"/>
</dbReference>